<dbReference type="OrthoDB" id="1428254at2759"/>
<dbReference type="EMBL" id="NKXS01006199">
    <property type="protein sequence ID" value="PIN01865.1"/>
    <property type="molecule type" value="Genomic_DNA"/>
</dbReference>
<evidence type="ECO:0000313" key="3">
    <source>
        <dbReference type="Proteomes" id="UP000231279"/>
    </source>
</evidence>
<comment type="caution">
    <text evidence="2">The sequence shown here is derived from an EMBL/GenBank/DDBJ whole genome shotgun (WGS) entry which is preliminary data.</text>
</comment>
<organism evidence="2 3">
    <name type="scientific">Handroanthus impetiginosus</name>
    <dbReference type="NCBI Taxonomy" id="429701"/>
    <lineage>
        <taxon>Eukaryota</taxon>
        <taxon>Viridiplantae</taxon>
        <taxon>Streptophyta</taxon>
        <taxon>Embryophyta</taxon>
        <taxon>Tracheophyta</taxon>
        <taxon>Spermatophyta</taxon>
        <taxon>Magnoliopsida</taxon>
        <taxon>eudicotyledons</taxon>
        <taxon>Gunneridae</taxon>
        <taxon>Pentapetalae</taxon>
        <taxon>asterids</taxon>
        <taxon>lamiids</taxon>
        <taxon>Lamiales</taxon>
        <taxon>Bignoniaceae</taxon>
        <taxon>Crescentiina</taxon>
        <taxon>Tabebuia alliance</taxon>
        <taxon>Handroanthus</taxon>
    </lineage>
</organism>
<protein>
    <submittedName>
        <fullName evidence="2">Uncharacterized protein</fullName>
    </submittedName>
</protein>
<accession>A0A2G9G9I9</accession>
<keyword evidence="3" id="KW-1185">Reference proteome</keyword>
<sequence>MTSFVTNAQAAVEELKMFLQADSLQGIMSKLGNLYMALVLRPMHPDFEHVRDQILTGQEVPTIENLVTRLLRVPSSKNSSNAVEIQTSAMVANSGYRSGQGGCGNRGGRGGRGGRPQCTNCKKMGHT</sequence>
<name>A0A2G9G9I9_9LAMI</name>
<proteinExistence type="predicted"/>
<evidence type="ECO:0000256" key="1">
    <source>
        <dbReference type="SAM" id="MobiDB-lite"/>
    </source>
</evidence>
<dbReference type="Proteomes" id="UP000231279">
    <property type="component" value="Unassembled WGS sequence"/>
</dbReference>
<feature type="region of interest" description="Disordered" evidence="1">
    <location>
        <begin position="101"/>
        <end position="127"/>
    </location>
</feature>
<dbReference type="AlphaFoldDB" id="A0A2G9G9I9"/>
<gene>
    <name evidence="2" type="ORF">CDL12_25630</name>
</gene>
<feature type="compositionally biased region" description="Gly residues" evidence="1">
    <location>
        <begin position="101"/>
        <end position="114"/>
    </location>
</feature>
<evidence type="ECO:0000313" key="2">
    <source>
        <dbReference type="EMBL" id="PIN01865.1"/>
    </source>
</evidence>
<reference evidence="3" key="1">
    <citation type="journal article" date="2018" name="Gigascience">
        <title>Genome assembly of the Pink Ipe (Handroanthus impetiginosus, Bignoniaceae), a highly valued, ecologically keystone Neotropical timber forest tree.</title>
        <authorList>
            <person name="Silva-Junior O.B."/>
            <person name="Grattapaglia D."/>
            <person name="Novaes E."/>
            <person name="Collevatti R.G."/>
        </authorList>
    </citation>
    <scope>NUCLEOTIDE SEQUENCE [LARGE SCALE GENOMIC DNA]</scope>
    <source>
        <strain evidence="3">cv. UFG-1</strain>
    </source>
</reference>